<organism evidence="2">
    <name type="scientific">Prasinoderma coloniale</name>
    <dbReference type="NCBI Taxonomy" id="156133"/>
    <lineage>
        <taxon>Eukaryota</taxon>
        <taxon>Viridiplantae</taxon>
        <taxon>Prasinodermophyta</taxon>
        <taxon>Prasinodermophyceae</taxon>
        <taxon>Prasinodermales</taxon>
        <taxon>Prasinodermaceae</taxon>
        <taxon>Prasinoderma</taxon>
    </lineage>
</organism>
<accession>A0A7R9TUU1</accession>
<sequence length="197" mass="20987">MQATTLYDRELERFVVQTRRETNKLAGTDRVFEVASLSRSEVAADIQLIASGAQELRRQALGAGAASNGRKGLERAKSGQTRRYGQAAEPNKPNSEKNKPKTIKVMDTQMTEIKEVLDAKPLTEDEAWGTLSPSQGEEPAADMEEAVANGNGHAEEAPAATTNGNAGGEEDSAPEDADRAEAPVDTDAMETDAAKAT</sequence>
<feature type="region of interest" description="Disordered" evidence="1">
    <location>
        <begin position="62"/>
        <end position="104"/>
    </location>
</feature>
<reference evidence="2" key="1">
    <citation type="submission" date="2021-01" db="EMBL/GenBank/DDBJ databases">
        <authorList>
            <person name="Corre E."/>
            <person name="Pelletier E."/>
            <person name="Niang G."/>
            <person name="Scheremetjew M."/>
            <person name="Finn R."/>
            <person name="Kale V."/>
            <person name="Holt S."/>
            <person name="Cochrane G."/>
            <person name="Meng A."/>
            <person name="Brown T."/>
            <person name="Cohen L."/>
        </authorList>
    </citation>
    <scope>NUCLEOTIDE SEQUENCE</scope>
    <source>
        <strain evidence="2">CCMP1413</strain>
    </source>
</reference>
<proteinExistence type="predicted"/>
<dbReference type="AlphaFoldDB" id="A0A7R9TUU1"/>
<feature type="region of interest" description="Disordered" evidence="1">
    <location>
        <begin position="116"/>
        <end position="197"/>
    </location>
</feature>
<name>A0A7R9TUU1_9VIRI</name>
<protein>
    <submittedName>
        <fullName evidence="2">Uncharacterized protein</fullName>
    </submittedName>
</protein>
<evidence type="ECO:0000256" key="1">
    <source>
        <dbReference type="SAM" id="MobiDB-lite"/>
    </source>
</evidence>
<dbReference type="EMBL" id="HBDZ01011978">
    <property type="protein sequence ID" value="CAD8245497.1"/>
    <property type="molecule type" value="Transcribed_RNA"/>
</dbReference>
<evidence type="ECO:0000313" key="2">
    <source>
        <dbReference type="EMBL" id="CAD8245497.1"/>
    </source>
</evidence>
<gene>
    <name evidence="2" type="ORF">PCOL08062_LOCUS9182</name>
</gene>